<evidence type="ECO:0000313" key="1">
    <source>
        <dbReference type="EMBL" id="CAB3385867.1"/>
    </source>
</evidence>
<sequence>MPPSRSEELAKAWIFIVDAEAFEYHTKKHKMEELTAVAARLLHNNRFLAGYVNIAEKIGYFVDNNRVIVAEKYHFELLSEEIGISSVPHTSNLPLPLEEAVPVDPDPLDKRLTYIGGNQINNRRVYGEIRQDKVSSYNTRFTPRLDTIDIFEGPL</sequence>
<accession>A0A8S1E6J3</accession>
<name>A0A8S1E6J3_9INSE</name>
<dbReference type="AlphaFoldDB" id="A0A8S1E6J3"/>
<reference evidence="1 2" key="1">
    <citation type="submission" date="2020-04" db="EMBL/GenBank/DDBJ databases">
        <authorList>
            <person name="Alioto T."/>
            <person name="Alioto T."/>
            <person name="Gomez Garrido J."/>
        </authorList>
    </citation>
    <scope>NUCLEOTIDE SEQUENCE [LARGE SCALE GENOMIC DNA]</scope>
</reference>
<keyword evidence="2" id="KW-1185">Reference proteome</keyword>
<dbReference type="EMBL" id="CADEPI010000436">
    <property type="protein sequence ID" value="CAB3385867.1"/>
    <property type="molecule type" value="Genomic_DNA"/>
</dbReference>
<organism evidence="1 2">
    <name type="scientific">Cloeon dipterum</name>
    <dbReference type="NCBI Taxonomy" id="197152"/>
    <lineage>
        <taxon>Eukaryota</taxon>
        <taxon>Metazoa</taxon>
        <taxon>Ecdysozoa</taxon>
        <taxon>Arthropoda</taxon>
        <taxon>Hexapoda</taxon>
        <taxon>Insecta</taxon>
        <taxon>Pterygota</taxon>
        <taxon>Palaeoptera</taxon>
        <taxon>Ephemeroptera</taxon>
        <taxon>Pisciforma</taxon>
        <taxon>Baetidae</taxon>
        <taxon>Cloeon</taxon>
    </lineage>
</organism>
<proteinExistence type="predicted"/>
<gene>
    <name evidence="1" type="ORF">CLODIP_2_CD05402</name>
</gene>
<evidence type="ECO:0000313" key="2">
    <source>
        <dbReference type="Proteomes" id="UP000494165"/>
    </source>
</evidence>
<comment type="caution">
    <text evidence="1">The sequence shown here is derived from an EMBL/GenBank/DDBJ whole genome shotgun (WGS) entry which is preliminary data.</text>
</comment>
<dbReference type="Proteomes" id="UP000494165">
    <property type="component" value="Unassembled WGS sequence"/>
</dbReference>
<protein>
    <submittedName>
        <fullName evidence="1">Uncharacterized protein</fullName>
    </submittedName>
</protein>